<proteinExistence type="predicted"/>
<dbReference type="PRINTS" id="PR00111">
    <property type="entry name" value="ABHYDROLASE"/>
</dbReference>
<feature type="domain" description="AB hydrolase-1" evidence="2">
    <location>
        <begin position="5"/>
        <end position="260"/>
    </location>
</feature>
<dbReference type="InterPro" id="IPR000639">
    <property type="entry name" value="Epox_hydrolase-like"/>
</dbReference>
<dbReference type="InterPro" id="IPR000073">
    <property type="entry name" value="AB_hydrolase_1"/>
</dbReference>
<dbReference type="RefSeq" id="WP_209902415.1">
    <property type="nucleotide sequence ID" value="NZ_BAAAJW010000024.1"/>
</dbReference>
<accession>A0ABS4X2A7</accession>
<evidence type="ECO:0000256" key="1">
    <source>
        <dbReference type="SAM" id="MobiDB-lite"/>
    </source>
</evidence>
<feature type="region of interest" description="Disordered" evidence="1">
    <location>
        <begin position="144"/>
        <end position="163"/>
    </location>
</feature>
<keyword evidence="4" id="KW-1185">Reference proteome</keyword>
<organism evidence="3 4">
    <name type="scientific">Brachybacterium sacelli</name>
    <dbReference type="NCBI Taxonomy" id="173364"/>
    <lineage>
        <taxon>Bacteria</taxon>
        <taxon>Bacillati</taxon>
        <taxon>Actinomycetota</taxon>
        <taxon>Actinomycetes</taxon>
        <taxon>Micrococcales</taxon>
        <taxon>Dermabacteraceae</taxon>
        <taxon>Brachybacterium</taxon>
    </lineage>
</organism>
<dbReference type="InterPro" id="IPR050266">
    <property type="entry name" value="AB_hydrolase_sf"/>
</dbReference>
<dbReference type="PRINTS" id="PR00412">
    <property type="entry name" value="EPOXHYDRLASE"/>
</dbReference>
<name>A0ABS4X2A7_9MICO</name>
<dbReference type="EMBL" id="JAGIOD010000001">
    <property type="protein sequence ID" value="MBP2382518.1"/>
    <property type="molecule type" value="Genomic_DNA"/>
</dbReference>
<dbReference type="InterPro" id="IPR029058">
    <property type="entry name" value="AB_hydrolase_fold"/>
</dbReference>
<protein>
    <submittedName>
        <fullName evidence="3">Pimeloyl-ACP methyl ester carboxylesterase</fullName>
    </submittedName>
</protein>
<dbReference type="SUPFAM" id="SSF53474">
    <property type="entry name" value="alpha/beta-Hydrolases"/>
    <property type="match status" value="1"/>
</dbReference>
<evidence type="ECO:0000259" key="2">
    <source>
        <dbReference type="Pfam" id="PF12697"/>
    </source>
</evidence>
<dbReference type="PANTHER" id="PTHR43798">
    <property type="entry name" value="MONOACYLGLYCEROL LIPASE"/>
    <property type="match status" value="1"/>
</dbReference>
<comment type="caution">
    <text evidence="3">The sequence shown here is derived from an EMBL/GenBank/DDBJ whole genome shotgun (WGS) entry which is preliminary data.</text>
</comment>
<dbReference type="Gene3D" id="3.40.50.1820">
    <property type="entry name" value="alpha/beta hydrolase"/>
    <property type="match status" value="1"/>
</dbReference>
<dbReference type="Pfam" id="PF12697">
    <property type="entry name" value="Abhydrolase_6"/>
    <property type="match status" value="1"/>
</dbReference>
<sequence>MSEAVVLVHGARTSSSQWDLQLPGLQQAGYRTVAPDLPGHGMRRGEPFTLSSATATLLGAVHGAGAGPGTVHLVGSSLGGMLAIHAAAALYGSDIDPPGTGAHGSSDTAMRSPLASLTLCGSAVQPSPRSARLYGFALRAVDHLPGSGPRGPRRSGRERAGDSSVPLIHSLVLGPRGVEAYRRGGRAGPEVVVPTMAAVTGLDLRAELRRIPVPVTILSPRFDQLRMHERSFARAAPRGRVVTLGYGTHLVNLTQPERFTEDLLRVLDGTPPSH</sequence>
<evidence type="ECO:0000313" key="4">
    <source>
        <dbReference type="Proteomes" id="UP001519290"/>
    </source>
</evidence>
<dbReference type="PANTHER" id="PTHR43798:SF33">
    <property type="entry name" value="HYDROLASE, PUTATIVE (AFU_ORTHOLOGUE AFUA_2G14860)-RELATED"/>
    <property type="match status" value="1"/>
</dbReference>
<evidence type="ECO:0000313" key="3">
    <source>
        <dbReference type="EMBL" id="MBP2382518.1"/>
    </source>
</evidence>
<reference evidence="3 4" key="1">
    <citation type="submission" date="2021-03" db="EMBL/GenBank/DDBJ databases">
        <title>Sequencing the genomes of 1000 actinobacteria strains.</title>
        <authorList>
            <person name="Klenk H.-P."/>
        </authorList>
    </citation>
    <scope>NUCLEOTIDE SEQUENCE [LARGE SCALE GENOMIC DNA]</scope>
    <source>
        <strain evidence="3 4">DSM 14566</strain>
    </source>
</reference>
<gene>
    <name evidence="3" type="ORF">JOF43_002475</name>
</gene>
<dbReference type="Proteomes" id="UP001519290">
    <property type="component" value="Unassembled WGS sequence"/>
</dbReference>